<keyword evidence="2" id="KW-1185">Reference proteome</keyword>
<dbReference type="Gene3D" id="3.90.1480.10">
    <property type="entry name" value="Alpha-2,3-sialyltransferase"/>
    <property type="match status" value="1"/>
</dbReference>
<reference evidence="1" key="1">
    <citation type="submission" date="2022-03" db="EMBL/GenBank/DDBJ databases">
        <authorList>
            <person name="Martin C."/>
        </authorList>
    </citation>
    <scope>NUCLEOTIDE SEQUENCE</scope>
</reference>
<organism evidence="1 2">
    <name type="scientific">Owenia fusiformis</name>
    <name type="common">Polychaete worm</name>
    <dbReference type="NCBI Taxonomy" id="6347"/>
    <lineage>
        <taxon>Eukaryota</taxon>
        <taxon>Metazoa</taxon>
        <taxon>Spiralia</taxon>
        <taxon>Lophotrochozoa</taxon>
        <taxon>Annelida</taxon>
        <taxon>Polychaeta</taxon>
        <taxon>Sedentaria</taxon>
        <taxon>Canalipalpata</taxon>
        <taxon>Sabellida</taxon>
        <taxon>Oweniida</taxon>
        <taxon>Oweniidae</taxon>
        <taxon>Owenia</taxon>
    </lineage>
</organism>
<dbReference type="AlphaFoldDB" id="A0A8J1YB08"/>
<proteinExistence type="predicted"/>
<evidence type="ECO:0000313" key="2">
    <source>
        <dbReference type="Proteomes" id="UP000749559"/>
    </source>
</evidence>
<dbReference type="EMBL" id="CAIIXF020000001">
    <property type="protein sequence ID" value="CAH1772257.1"/>
    <property type="molecule type" value="Genomic_DNA"/>
</dbReference>
<evidence type="ECO:0000313" key="1">
    <source>
        <dbReference type="EMBL" id="CAH1772257.1"/>
    </source>
</evidence>
<comment type="caution">
    <text evidence="1">The sequence shown here is derived from an EMBL/GenBank/DDBJ whole genome shotgun (WGS) entry which is preliminary data.</text>
</comment>
<name>A0A8J1YB08_OWEFU</name>
<dbReference type="SUPFAM" id="SSF102414">
    <property type="entry name" value="Alpha-2,3/8-sialyltransferase CstII"/>
    <property type="match status" value="1"/>
</dbReference>
<protein>
    <submittedName>
        <fullName evidence="1">Uncharacterized protein</fullName>
    </submittedName>
</protein>
<dbReference type="InterPro" id="IPR036715">
    <property type="entry name" value="A-2_3-sialylTrfase_sf"/>
</dbReference>
<gene>
    <name evidence="1" type="ORF">OFUS_LOCUS43</name>
</gene>
<dbReference type="Proteomes" id="UP000749559">
    <property type="component" value="Unassembled WGS sequence"/>
</dbReference>
<sequence length="343" mass="39474">MSYKSQAIRYFIVLVIGMLALIQGFYVLYGRELPSTVHSAKSDNSRCFTRTSICESIVNQKQCQSANECGWCRNNDTQSCIEGTKDRPQYHQCSLWCFGYMEKCRPQKKLIVFGNGPSLKGFDFFKTKGVDTFGMNLAFRYWKQIDWWPTYYASFDTVVNIEHIPELMDMIENSENHGTKLFFTRSNIAKKVPQLKSHPKVKFYENIKAADDQNMVKVAREFSTGAMAARVGQYLGYEKILLLGIDLNYVEHINGSTSNKGGTLIMKETPKKNSNYFFSNYQVKGDVYNVPNNEACHVTAFKQILEDTKKHPEFNVEYFNGSPGSRLNGIGYKFMKFEDFMKL</sequence>
<accession>A0A8J1YB08</accession>